<evidence type="ECO:0000313" key="1">
    <source>
        <dbReference type="EMBL" id="ARV76998.1"/>
    </source>
</evidence>
<name>A0A1Y0T0I3_9CAUD</name>
<proteinExistence type="predicted"/>
<keyword evidence="2" id="KW-1185">Reference proteome</keyword>
<organism evidence="1 2">
    <name type="scientific">Pseudomonas phage Phabio</name>
    <dbReference type="NCBI Taxonomy" id="2006668"/>
    <lineage>
        <taxon>Viruses</taxon>
        <taxon>Duplodnaviria</taxon>
        <taxon>Heunggongvirae</taxon>
        <taxon>Uroviricota</taxon>
        <taxon>Caudoviricetes</taxon>
        <taxon>Chimalliviridae</taxon>
        <taxon>Phabiovirus</taxon>
        <taxon>Phabiovirus phabio</taxon>
    </lineage>
</organism>
<evidence type="ECO:0000313" key="2">
    <source>
        <dbReference type="Proteomes" id="UP000225448"/>
    </source>
</evidence>
<sequence length="81" mass="9101">MATLWEDVVGHSAYDLQEKRELTLKECATMTPANIFDAAVMYTLTHIEGKYDIIAKGACNSDGSPFYATDMAREYFRVVNT</sequence>
<dbReference type="EMBL" id="MF042360">
    <property type="protein sequence ID" value="ARV76998.1"/>
    <property type="molecule type" value="Genomic_DNA"/>
</dbReference>
<gene>
    <name evidence="1" type="ORF">PHABIO_367</name>
</gene>
<dbReference type="Proteomes" id="UP000225448">
    <property type="component" value="Segment"/>
</dbReference>
<protein>
    <submittedName>
        <fullName evidence="1">Uncharacterized protein</fullName>
    </submittedName>
</protein>
<reference evidence="1 2" key="1">
    <citation type="submission" date="2017-05" db="EMBL/GenBank/DDBJ databases">
        <authorList>
            <person name="Song R."/>
            <person name="Chenine A.L."/>
            <person name="Ruprecht R.M."/>
        </authorList>
    </citation>
    <scope>NUCLEOTIDE SEQUENCE [LARGE SCALE GENOMIC DNA]</scope>
</reference>
<accession>A0A1Y0T0I3</accession>